<dbReference type="GO" id="GO:0030424">
    <property type="term" value="C:axon"/>
    <property type="evidence" value="ECO:0007669"/>
    <property type="project" value="TreeGrafter"/>
</dbReference>
<dbReference type="EMBL" id="BFAA01000310">
    <property type="protein sequence ID" value="GCB70847.1"/>
    <property type="molecule type" value="Genomic_DNA"/>
</dbReference>
<dbReference type="PROSITE" id="PS00259">
    <property type="entry name" value="GASTRIN"/>
    <property type="match status" value="1"/>
</dbReference>
<keyword evidence="4" id="KW-0765">Sulfation</keyword>
<accession>A0A401PCK0</accession>
<dbReference type="SMART" id="SM00029">
    <property type="entry name" value="GASTRIN"/>
    <property type="match status" value="1"/>
</dbReference>
<comment type="caution">
    <text evidence="11">The sequence shown here is derived from an EMBL/GenBank/DDBJ whole genome shotgun (WGS) entry which is preliminary data.</text>
</comment>
<keyword evidence="9" id="KW-0732">Signal</keyword>
<evidence type="ECO:0000256" key="5">
    <source>
        <dbReference type="ARBA" id="ARBA00022685"/>
    </source>
</evidence>
<evidence type="ECO:0000256" key="2">
    <source>
        <dbReference type="ARBA" id="ARBA00006273"/>
    </source>
</evidence>
<dbReference type="GO" id="GO:0007586">
    <property type="term" value="P:digestion"/>
    <property type="evidence" value="ECO:0007669"/>
    <property type="project" value="InterPro"/>
</dbReference>
<dbReference type="OrthoDB" id="9862982at2759"/>
<keyword evidence="3" id="KW-0964">Secreted</keyword>
<evidence type="ECO:0000256" key="1">
    <source>
        <dbReference type="ARBA" id="ARBA00004613"/>
    </source>
</evidence>
<feature type="domain" description="Gastrin/cholecystokinin peptide hormone" evidence="10">
    <location>
        <begin position="3"/>
        <end position="125"/>
    </location>
</feature>
<evidence type="ECO:0000259" key="10">
    <source>
        <dbReference type="Pfam" id="PF00918"/>
    </source>
</evidence>
<dbReference type="STRING" id="75743.A0A401PCK0"/>
<dbReference type="InterPro" id="IPR015499">
    <property type="entry name" value="CCK-like"/>
</dbReference>
<keyword evidence="5" id="KW-0165">Cleavage on pair of basic residues</keyword>
<feature type="signal peptide" evidence="9">
    <location>
        <begin position="1"/>
        <end position="20"/>
    </location>
</feature>
<dbReference type="PANTHER" id="PTHR10786:SF0">
    <property type="entry name" value="CHOLECYSTOKININ"/>
    <property type="match status" value="1"/>
</dbReference>
<evidence type="ECO:0000256" key="6">
    <source>
        <dbReference type="ARBA" id="ARBA00022815"/>
    </source>
</evidence>
<evidence type="ECO:0000313" key="11">
    <source>
        <dbReference type="EMBL" id="GCB70847.1"/>
    </source>
</evidence>
<comment type="similarity">
    <text evidence="2 7">Belongs to the gastrin/cholecystokinin family.</text>
</comment>
<protein>
    <recommendedName>
        <fullName evidence="10">Gastrin/cholecystokinin peptide hormone domain-containing protein</fullName>
    </recommendedName>
</protein>
<evidence type="ECO:0000313" key="12">
    <source>
        <dbReference type="Proteomes" id="UP000288216"/>
    </source>
</evidence>
<dbReference type="AlphaFoldDB" id="A0A401PCK0"/>
<gene>
    <name evidence="11" type="ORF">scyTo_2000013</name>
</gene>
<evidence type="ECO:0000256" key="8">
    <source>
        <dbReference type="SAM" id="MobiDB-lite"/>
    </source>
</evidence>
<dbReference type="GO" id="GO:0005184">
    <property type="term" value="F:neuropeptide hormone activity"/>
    <property type="evidence" value="ECO:0007669"/>
    <property type="project" value="InterPro"/>
</dbReference>
<feature type="region of interest" description="Disordered" evidence="8">
    <location>
        <begin position="40"/>
        <end position="60"/>
    </location>
</feature>
<evidence type="ECO:0000256" key="7">
    <source>
        <dbReference type="RuleBase" id="RU004362"/>
    </source>
</evidence>
<reference evidence="11 12" key="1">
    <citation type="journal article" date="2018" name="Nat. Ecol. Evol.">
        <title>Shark genomes provide insights into elasmobranch evolution and the origin of vertebrates.</title>
        <authorList>
            <person name="Hara Y"/>
            <person name="Yamaguchi K"/>
            <person name="Onimaru K"/>
            <person name="Kadota M"/>
            <person name="Koyanagi M"/>
            <person name="Keeley SD"/>
            <person name="Tatsumi K"/>
            <person name="Tanaka K"/>
            <person name="Motone F"/>
            <person name="Kageyama Y"/>
            <person name="Nozu R"/>
            <person name="Adachi N"/>
            <person name="Nishimura O"/>
            <person name="Nakagawa R"/>
            <person name="Tanegashima C"/>
            <person name="Kiyatake I"/>
            <person name="Matsumoto R"/>
            <person name="Murakumo K"/>
            <person name="Nishida K"/>
            <person name="Terakita A"/>
            <person name="Kuratani S"/>
            <person name="Sato K"/>
            <person name="Hyodo S Kuraku.S."/>
        </authorList>
    </citation>
    <scope>NUCLEOTIDE SEQUENCE [LARGE SCALE GENOMIC DNA]</scope>
</reference>
<feature type="chain" id="PRO_5019166250" description="Gastrin/cholecystokinin peptide hormone domain-containing protein" evidence="9">
    <location>
        <begin position="21"/>
        <end position="126"/>
    </location>
</feature>
<evidence type="ECO:0000256" key="3">
    <source>
        <dbReference type="ARBA" id="ARBA00022525"/>
    </source>
</evidence>
<sequence>MNSGICVCVFLVVLSSGCIGRLINGSDDGSPIGSELKQSVDMHQRQVREAQSSDQVKPFHSSEQRANLGALLTQYLQQVRKGSLGRGTPVGSKLQNLDPNHRISDRDYVGWMDFGRRSAEEYEYAA</sequence>
<proteinExistence type="inferred from homology"/>
<dbReference type="OMA" id="NTNPYMG"/>
<dbReference type="InterPro" id="IPR001651">
    <property type="entry name" value="Gastrin/CCK"/>
</dbReference>
<dbReference type="InterPro" id="IPR013152">
    <property type="entry name" value="Gastrin/cholecystokinin_CS"/>
</dbReference>
<dbReference type="Proteomes" id="UP000288216">
    <property type="component" value="Unassembled WGS sequence"/>
</dbReference>
<keyword evidence="6" id="KW-0027">Amidation</keyword>
<evidence type="ECO:0000256" key="4">
    <source>
        <dbReference type="ARBA" id="ARBA00022641"/>
    </source>
</evidence>
<dbReference type="PANTHER" id="PTHR10786">
    <property type="entry name" value="CHOLECYSTOKININ"/>
    <property type="match status" value="1"/>
</dbReference>
<keyword evidence="12" id="KW-1185">Reference proteome</keyword>
<dbReference type="GO" id="GO:0005615">
    <property type="term" value="C:extracellular space"/>
    <property type="evidence" value="ECO:0007669"/>
    <property type="project" value="TreeGrafter"/>
</dbReference>
<evidence type="ECO:0000256" key="9">
    <source>
        <dbReference type="SAM" id="SignalP"/>
    </source>
</evidence>
<dbReference type="Pfam" id="PF00918">
    <property type="entry name" value="Gastrin"/>
    <property type="match status" value="1"/>
</dbReference>
<name>A0A401PCK0_SCYTO</name>
<organism evidence="11 12">
    <name type="scientific">Scyliorhinus torazame</name>
    <name type="common">Cloudy catshark</name>
    <name type="synonym">Catulus torazame</name>
    <dbReference type="NCBI Taxonomy" id="75743"/>
    <lineage>
        <taxon>Eukaryota</taxon>
        <taxon>Metazoa</taxon>
        <taxon>Chordata</taxon>
        <taxon>Craniata</taxon>
        <taxon>Vertebrata</taxon>
        <taxon>Chondrichthyes</taxon>
        <taxon>Elasmobranchii</taxon>
        <taxon>Galeomorphii</taxon>
        <taxon>Galeoidea</taxon>
        <taxon>Carcharhiniformes</taxon>
        <taxon>Scyliorhinidae</taxon>
        <taxon>Scyliorhinus</taxon>
    </lineage>
</organism>
<comment type="subcellular location">
    <subcellularLocation>
        <location evidence="1 7">Secreted</location>
    </subcellularLocation>
</comment>